<protein>
    <recommendedName>
        <fullName evidence="2">Dipeptidylpeptidase IV N-terminal domain-containing protein</fullName>
    </recommendedName>
</protein>
<dbReference type="Gene3D" id="2.120.10.30">
    <property type="entry name" value="TolB, C-terminal domain"/>
    <property type="match status" value="1"/>
</dbReference>
<dbReference type="InterPro" id="IPR011659">
    <property type="entry name" value="WD40"/>
</dbReference>
<gene>
    <name evidence="1" type="ORF">S01H1_36650</name>
</gene>
<dbReference type="InterPro" id="IPR011042">
    <property type="entry name" value="6-blade_b-propeller_TolB-like"/>
</dbReference>
<dbReference type="SUPFAM" id="SSF82171">
    <property type="entry name" value="DPP6 N-terminal domain-like"/>
    <property type="match status" value="1"/>
</dbReference>
<sequence length="269" mass="29936">VRAFTVDADEILYVELGPAKRSIVAITRSSGEIAVVKDGVRVGGGYYGIRFWHFSPDGRSLAFLADTGSGRECLFVRDGATVGRYLAAWDYGFTPDGRSVVFNAHTGRRKWALMRDGVRVGGEFRSVHRWLLSPDSRSVLTWGYDGEGYVFEKDGVRLDAGDGDGVFAWLGPLGQSIVGVVRWNDDRREWYVVDGVRVGDKYDHVREFEFSPDGRSLAFEADVDEKAFVVKDGVRASGAYDEVSLLTFSPDGLSLAWVARRADKWFVVR</sequence>
<dbReference type="AlphaFoldDB" id="X0V464"/>
<feature type="non-terminal residue" evidence="1">
    <location>
        <position position="269"/>
    </location>
</feature>
<reference evidence="1" key="1">
    <citation type="journal article" date="2014" name="Front. Microbiol.">
        <title>High frequency of phylogenetically diverse reductive dehalogenase-homologous genes in deep subseafloor sedimentary metagenomes.</title>
        <authorList>
            <person name="Kawai M."/>
            <person name="Futagami T."/>
            <person name="Toyoda A."/>
            <person name="Takaki Y."/>
            <person name="Nishi S."/>
            <person name="Hori S."/>
            <person name="Arai W."/>
            <person name="Tsubouchi T."/>
            <person name="Morono Y."/>
            <person name="Uchiyama I."/>
            <person name="Ito T."/>
            <person name="Fujiyama A."/>
            <person name="Inagaki F."/>
            <person name="Takami H."/>
        </authorList>
    </citation>
    <scope>NUCLEOTIDE SEQUENCE</scope>
    <source>
        <strain evidence="1">Expedition CK06-06</strain>
    </source>
</reference>
<evidence type="ECO:0000313" key="1">
    <source>
        <dbReference type="EMBL" id="GAG06172.1"/>
    </source>
</evidence>
<evidence type="ECO:0008006" key="2">
    <source>
        <dbReference type="Google" id="ProtNLM"/>
    </source>
</evidence>
<feature type="non-terminal residue" evidence="1">
    <location>
        <position position="1"/>
    </location>
</feature>
<dbReference type="EMBL" id="BARS01022974">
    <property type="protein sequence ID" value="GAG06172.1"/>
    <property type="molecule type" value="Genomic_DNA"/>
</dbReference>
<organism evidence="1">
    <name type="scientific">marine sediment metagenome</name>
    <dbReference type="NCBI Taxonomy" id="412755"/>
    <lineage>
        <taxon>unclassified sequences</taxon>
        <taxon>metagenomes</taxon>
        <taxon>ecological metagenomes</taxon>
    </lineage>
</organism>
<accession>X0V464</accession>
<dbReference type="Pfam" id="PF07676">
    <property type="entry name" value="PD40"/>
    <property type="match status" value="3"/>
</dbReference>
<proteinExistence type="predicted"/>
<name>X0V464_9ZZZZ</name>
<comment type="caution">
    <text evidence="1">The sequence shown here is derived from an EMBL/GenBank/DDBJ whole genome shotgun (WGS) entry which is preliminary data.</text>
</comment>